<keyword evidence="1" id="KW-0732">Signal</keyword>
<name>A0A0D1J9S5_9MYCO</name>
<feature type="chain" id="PRO_5002231573" description="MPT63-like domain-containing protein" evidence="1">
    <location>
        <begin position="47"/>
        <end position="90"/>
    </location>
</feature>
<protein>
    <recommendedName>
        <fullName evidence="4">MPT63-like domain-containing protein</fullName>
    </recommendedName>
</protein>
<dbReference type="PATRIC" id="fig|280871.6.peg.521"/>
<reference evidence="2 3" key="1">
    <citation type="submission" date="2015-01" db="EMBL/GenBank/DDBJ databases">
        <title>Genome sequence of Mycobacterium llatzerense and Mycobacterium immunogenum recovered from brain abscess.</title>
        <authorList>
            <person name="Greninger A.L."/>
            <person name="Langelier C."/>
            <person name="Cunningham G."/>
            <person name="Chiu C.Y."/>
            <person name="Miller S."/>
        </authorList>
    </citation>
    <scope>NUCLEOTIDE SEQUENCE [LARGE SCALE GENOMIC DNA]</scope>
    <source>
        <strain evidence="2 3">CLUC14</strain>
    </source>
</reference>
<evidence type="ECO:0000313" key="2">
    <source>
        <dbReference type="EMBL" id="KIU18343.1"/>
    </source>
</evidence>
<organism evidence="2 3">
    <name type="scientific">Mycolicibacterium llatzerense</name>
    <dbReference type="NCBI Taxonomy" id="280871"/>
    <lineage>
        <taxon>Bacteria</taxon>
        <taxon>Bacillati</taxon>
        <taxon>Actinomycetota</taxon>
        <taxon>Actinomycetes</taxon>
        <taxon>Mycobacteriales</taxon>
        <taxon>Mycobacteriaceae</taxon>
        <taxon>Mycolicibacterium</taxon>
    </lineage>
</organism>
<proteinExistence type="predicted"/>
<feature type="signal peptide" evidence="1">
    <location>
        <begin position="1"/>
        <end position="46"/>
    </location>
</feature>
<comment type="caution">
    <text evidence="2">The sequence shown here is derived from an EMBL/GenBank/DDBJ whole genome shotgun (WGS) entry which is preliminary data.</text>
</comment>
<dbReference type="Proteomes" id="UP000032221">
    <property type="component" value="Unassembled WGS sequence"/>
</dbReference>
<evidence type="ECO:0000313" key="3">
    <source>
        <dbReference type="Proteomes" id="UP000032221"/>
    </source>
</evidence>
<dbReference type="EMBL" id="JXST01000003">
    <property type="protein sequence ID" value="KIU18343.1"/>
    <property type="molecule type" value="Genomic_DNA"/>
</dbReference>
<evidence type="ECO:0008006" key="4">
    <source>
        <dbReference type="Google" id="ProtNLM"/>
    </source>
</evidence>
<accession>A0A0D1J9S5</accession>
<sequence length="90" mass="9078">MLFVHGECSKKGNTIMKKNSLGAMTTGLAVGAFAALAIGLAAPASADNGGTVALPGPVPVYAQDTFIGGANPYVPFGTNPMVPYGTWAQH</sequence>
<evidence type="ECO:0000256" key="1">
    <source>
        <dbReference type="SAM" id="SignalP"/>
    </source>
</evidence>
<dbReference type="AlphaFoldDB" id="A0A0D1J9S5"/>
<keyword evidence="3" id="KW-1185">Reference proteome</keyword>
<dbReference type="STRING" id="280871.TL10_02565"/>
<gene>
    <name evidence="2" type="ORF">TL10_02565</name>
</gene>